<dbReference type="RefSeq" id="WP_116023748.1">
    <property type="nucleotide sequence ID" value="NZ_QTTT01000001.1"/>
</dbReference>
<name>A0A3D9SQP5_9ACTN</name>
<organism evidence="2 3">
    <name type="scientific">Thermomonospora umbrina</name>
    <dbReference type="NCBI Taxonomy" id="111806"/>
    <lineage>
        <taxon>Bacteria</taxon>
        <taxon>Bacillati</taxon>
        <taxon>Actinomycetota</taxon>
        <taxon>Actinomycetes</taxon>
        <taxon>Streptosporangiales</taxon>
        <taxon>Thermomonosporaceae</taxon>
        <taxon>Thermomonospora</taxon>
    </lineage>
</organism>
<dbReference type="AlphaFoldDB" id="A0A3D9SQP5"/>
<dbReference type="PANTHER" id="PTHR43355:SF2">
    <property type="entry name" value="FLAVIN REDUCTASE (NADPH)"/>
    <property type="match status" value="1"/>
</dbReference>
<sequence length="222" mass="23469">MKLTIVAATGGTGRALLDQALAAGHDVTAVARNPRDLPPEANVVKADMTTVDPADLAPAVLGADAVLSCLGPRGKADHGVCAAGTGRIVEAMKATGARRLIVISSESMTTVPSPGNPNPPRHDPGEGFLLRHVVGPPARRFFLRDVYADLGVMEDLVRASGLDWTIARPALLVDKPLTGVYRTAVDRKPRGGFRISYADLGHFMLRCLQDEDTVGKAISLNY</sequence>
<dbReference type="InterPro" id="IPR051606">
    <property type="entry name" value="Polyketide_Oxido-like"/>
</dbReference>
<dbReference type="CDD" id="cd05244">
    <property type="entry name" value="BVR-B_like_SDR_a"/>
    <property type="match status" value="1"/>
</dbReference>
<comment type="caution">
    <text evidence="2">The sequence shown here is derived from an EMBL/GenBank/DDBJ whole genome shotgun (WGS) entry which is preliminary data.</text>
</comment>
<keyword evidence="3" id="KW-1185">Reference proteome</keyword>
<dbReference type="Gene3D" id="3.40.50.720">
    <property type="entry name" value="NAD(P)-binding Rossmann-like Domain"/>
    <property type="match status" value="1"/>
</dbReference>
<evidence type="ECO:0000313" key="2">
    <source>
        <dbReference type="EMBL" id="REE98269.1"/>
    </source>
</evidence>
<protein>
    <submittedName>
        <fullName evidence="2">Putative NADH-flavin reductase</fullName>
    </submittedName>
</protein>
<dbReference type="GO" id="GO:0042602">
    <property type="term" value="F:riboflavin reductase (NADPH) activity"/>
    <property type="evidence" value="ECO:0007669"/>
    <property type="project" value="TreeGrafter"/>
</dbReference>
<dbReference type="Proteomes" id="UP000256661">
    <property type="component" value="Unassembled WGS sequence"/>
</dbReference>
<proteinExistence type="predicted"/>
<dbReference type="EMBL" id="QTTT01000001">
    <property type="protein sequence ID" value="REE98269.1"/>
    <property type="molecule type" value="Genomic_DNA"/>
</dbReference>
<dbReference type="InterPro" id="IPR016040">
    <property type="entry name" value="NAD(P)-bd_dom"/>
</dbReference>
<dbReference type="OrthoDB" id="3763081at2"/>
<accession>A0A3D9SQP5</accession>
<dbReference type="SUPFAM" id="SSF51735">
    <property type="entry name" value="NAD(P)-binding Rossmann-fold domains"/>
    <property type="match status" value="1"/>
</dbReference>
<evidence type="ECO:0000259" key="1">
    <source>
        <dbReference type="Pfam" id="PF13460"/>
    </source>
</evidence>
<reference evidence="2 3" key="1">
    <citation type="submission" date="2018-08" db="EMBL/GenBank/DDBJ databases">
        <title>Sequencing the genomes of 1000 actinobacteria strains.</title>
        <authorList>
            <person name="Klenk H.-P."/>
        </authorList>
    </citation>
    <scope>NUCLEOTIDE SEQUENCE [LARGE SCALE GENOMIC DNA]</scope>
    <source>
        <strain evidence="2 3">DSM 43927</strain>
    </source>
</reference>
<dbReference type="PANTHER" id="PTHR43355">
    <property type="entry name" value="FLAVIN REDUCTASE (NADPH)"/>
    <property type="match status" value="1"/>
</dbReference>
<dbReference type="InterPro" id="IPR036291">
    <property type="entry name" value="NAD(P)-bd_dom_sf"/>
</dbReference>
<dbReference type="GO" id="GO:0004074">
    <property type="term" value="F:biliverdin reductase [NAD(P)H] activity"/>
    <property type="evidence" value="ECO:0007669"/>
    <property type="project" value="TreeGrafter"/>
</dbReference>
<dbReference type="Pfam" id="PF13460">
    <property type="entry name" value="NAD_binding_10"/>
    <property type="match status" value="1"/>
</dbReference>
<evidence type="ECO:0000313" key="3">
    <source>
        <dbReference type="Proteomes" id="UP000256661"/>
    </source>
</evidence>
<feature type="domain" description="NAD(P)-binding" evidence="1">
    <location>
        <begin position="8"/>
        <end position="211"/>
    </location>
</feature>
<gene>
    <name evidence="2" type="ORF">DFJ69_3753</name>
</gene>